<keyword evidence="7" id="KW-1185">Reference proteome</keyword>
<keyword evidence="4" id="KW-0804">Transcription</keyword>
<evidence type="ECO:0000259" key="5">
    <source>
        <dbReference type="PROSITE" id="PS50931"/>
    </source>
</evidence>
<name>A0ABS2HEP7_9VIBR</name>
<dbReference type="Gene3D" id="3.40.190.290">
    <property type="match status" value="1"/>
</dbReference>
<dbReference type="PROSITE" id="PS50931">
    <property type="entry name" value="HTH_LYSR"/>
    <property type="match status" value="1"/>
</dbReference>
<organism evidence="6 7">
    <name type="scientific">Vibrio ulleungensis</name>
    <dbReference type="NCBI Taxonomy" id="2807619"/>
    <lineage>
        <taxon>Bacteria</taxon>
        <taxon>Pseudomonadati</taxon>
        <taxon>Pseudomonadota</taxon>
        <taxon>Gammaproteobacteria</taxon>
        <taxon>Vibrionales</taxon>
        <taxon>Vibrionaceae</taxon>
        <taxon>Vibrio</taxon>
    </lineage>
</organism>
<dbReference type="InterPro" id="IPR036390">
    <property type="entry name" value="WH_DNA-bd_sf"/>
</dbReference>
<feature type="domain" description="HTH lysR-type" evidence="5">
    <location>
        <begin position="5"/>
        <end position="63"/>
    </location>
</feature>
<evidence type="ECO:0000313" key="6">
    <source>
        <dbReference type="EMBL" id="MBM7035561.1"/>
    </source>
</evidence>
<dbReference type="EMBL" id="JAFEUM010000001">
    <property type="protein sequence ID" value="MBM7035561.1"/>
    <property type="molecule type" value="Genomic_DNA"/>
</dbReference>
<dbReference type="Proteomes" id="UP000809621">
    <property type="component" value="Unassembled WGS sequence"/>
</dbReference>
<dbReference type="InterPro" id="IPR000847">
    <property type="entry name" value="LysR_HTH_N"/>
</dbReference>
<comment type="caution">
    <text evidence="6">The sequence shown here is derived from an EMBL/GenBank/DDBJ whole genome shotgun (WGS) entry which is preliminary data.</text>
</comment>
<evidence type="ECO:0000256" key="4">
    <source>
        <dbReference type="ARBA" id="ARBA00023163"/>
    </source>
</evidence>
<evidence type="ECO:0000313" key="7">
    <source>
        <dbReference type="Proteomes" id="UP000809621"/>
    </source>
</evidence>
<sequence length="297" mass="33901">MKSEIDLNLLKILPLLYQHKKLKAVAKLLDKSEASVSKYLARLREQFDDPLFFLDPHTGYEPTPLLLEILPQLESGLDHLNKTLTRRPFVPEHYSKPIVLALPQFSQYYAGHRVIKIVREHFPHSPLTIVSWDEDTPQKILQGQIDLGFHFFNEGYPKALYQKPLGKIKFAIVIPERLCHLPMEDVYGLPFILPQATGWSAELPFKEIINASLDGQFDIVAQVDNITSVLNTVNEIGGATIMTSIDRAIPGFYSIDLDIPIEQIPPSCAMYCNRNRYSAFHQHLTNILLPLFPFQTQ</sequence>
<dbReference type="SUPFAM" id="SSF53850">
    <property type="entry name" value="Periplasmic binding protein-like II"/>
    <property type="match status" value="1"/>
</dbReference>
<dbReference type="InterPro" id="IPR036388">
    <property type="entry name" value="WH-like_DNA-bd_sf"/>
</dbReference>
<gene>
    <name evidence="6" type="ORF">JQC93_03995</name>
</gene>
<protein>
    <submittedName>
        <fullName evidence="6">LysR family transcriptional regulator</fullName>
    </submittedName>
</protein>
<dbReference type="Pfam" id="PF00126">
    <property type="entry name" value="HTH_1"/>
    <property type="match status" value="1"/>
</dbReference>
<comment type="similarity">
    <text evidence="1">Belongs to the LysR transcriptional regulatory family.</text>
</comment>
<dbReference type="InterPro" id="IPR050389">
    <property type="entry name" value="LysR-type_TF"/>
</dbReference>
<proteinExistence type="inferred from homology"/>
<dbReference type="PANTHER" id="PTHR30118">
    <property type="entry name" value="HTH-TYPE TRANSCRIPTIONAL REGULATOR LEUO-RELATED"/>
    <property type="match status" value="1"/>
</dbReference>
<evidence type="ECO:0000256" key="1">
    <source>
        <dbReference type="ARBA" id="ARBA00009437"/>
    </source>
</evidence>
<keyword evidence="2" id="KW-0805">Transcription regulation</keyword>
<dbReference type="SUPFAM" id="SSF46785">
    <property type="entry name" value="Winged helix' DNA-binding domain"/>
    <property type="match status" value="1"/>
</dbReference>
<evidence type="ECO:0000256" key="2">
    <source>
        <dbReference type="ARBA" id="ARBA00023015"/>
    </source>
</evidence>
<reference evidence="6 7" key="1">
    <citation type="submission" date="2021-02" db="EMBL/GenBank/DDBJ databases">
        <authorList>
            <person name="Park J.-S."/>
        </authorList>
    </citation>
    <scope>NUCLEOTIDE SEQUENCE [LARGE SCALE GENOMIC DNA]</scope>
    <source>
        <strain evidence="6 7">188UL20-2</strain>
    </source>
</reference>
<evidence type="ECO:0000256" key="3">
    <source>
        <dbReference type="ARBA" id="ARBA00023125"/>
    </source>
</evidence>
<dbReference type="Gene3D" id="1.10.10.10">
    <property type="entry name" value="Winged helix-like DNA-binding domain superfamily/Winged helix DNA-binding domain"/>
    <property type="match status" value="1"/>
</dbReference>
<accession>A0ABS2HEP7</accession>
<dbReference type="PANTHER" id="PTHR30118:SF15">
    <property type="entry name" value="TRANSCRIPTIONAL REGULATORY PROTEIN"/>
    <property type="match status" value="1"/>
</dbReference>
<keyword evidence="3" id="KW-0238">DNA-binding</keyword>
<dbReference type="RefSeq" id="WP_205157153.1">
    <property type="nucleotide sequence ID" value="NZ_JAFEUM010000001.1"/>
</dbReference>